<sequence>MADSTYTRSTVSHQALRNTISETRKSSRQYSNELQDAKLEENLSGIPCKKSAKPLLEETSALIEECLRLLSHLQKGNSLTPSTKCCIDSEKKEDAEGNNCTMDPTVVKGLMSKSRKIIRQYNDDLDDGEHVREDRRPCGVCKDSIHRECQGLVKELEKITSLFAEGSLKDICHCQYCCVSMRKDAGRRKNDDRDSGIVSADSTMFREASETLDPSSTPDTTDCKVLSDIPKLSENEKGPCVSLYGSGSSFSESAAQMPNHSQR</sequence>
<feature type="region of interest" description="Disordered" evidence="1">
    <location>
        <begin position="186"/>
        <end position="240"/>
    </location>
</feature>
<dbReference type="GeneID" id="111131536"/>
<evidence type="ECO:0000313" key="2">
    <source>
        <dbReference type="Proteomes" id="UP000694844"/>
    </source>
</evidence>
<dbReference type="KEGG" id="cvn:111131536"/>
<evidence type="ECO:0000256" key="1">
    <source>
        <dbReference type="SAM" id="MobiDB-lite"/>
    </source>
</evidence>
<accession>A0A8B8E547</accession>
<organism evidence="2 3">
    <name type="scientific">Crassostrea virginica</name>
    <name type="common">Eastern oyster</name>
    <dbReference type="NCBI Taxonomy" id="6565"/>
    <lineage>
        <taxon>Eukaryota</taxon>
        <taxon>Metazoa</taxon>
        <taxon>Spiralia</taxon>
        <taxon>Lophotrochozoa</taxon>
        <taxon>Mollusca</taxon>
        <taxon>Bivalvia</taxon>
        <taxon>Autobranchia</taxon>
        <taxon>Pteriomorphia</taxon>
        <taxon>Ostreida</taxon>
        <taxon>Ostreoidea</taxon>
        <taxon>Ostreidae</taxon>
        <taxon>Crassostrea</taxon>
    </lineage>
</organism>
<protein>
    <submittedName>
        <fullName evidence="3">Uncharacterized protein LOC111131536</fullName>
    </submittedName>
</protein>
<reference evidence="3" key="1">
    <citation type="submission" date="2025-08" db="UniProtKB">
        <authorList>
            <consortium name="RefSeq"/>
        </authorList>
    </citation>
    <scope>IDENTIFICATION</scope>
    <source>
        <tissue evidence="3">Whole sample</tissue>
    </source>
</reference>
<proteinExistence type="predicted"/>
<gene>
    <name evidence="3" type="primary">LOC111131536</name>
</gene>
<dbReference type="AlphaFoldDB" id="A0A8B8E547"/>
<dbReference type="RefSeq" id="XP_022334834.1">
    <property type="nucleotide sequence ID" value="XM_022479126.1"/>
</dbReference>
<name>A0A8B8E547_CRAVI</name>
<dbReference type="Proteomes" id="UP000694844">
    <property type="component" value="Chromosome 4"/>
</dbReference>
<evidence type="ECO:0000313" key="3">
    <source>
        <dbReference type="RefSeq" id="XP_022334834.1"/>
    </source>
</evidence>
<feature type="compositionally biased region" description="Basic and acidic residues" evidence="1">
    <location>
        <begin position="186"/>
        <end position="195"/>
    </location>
</feature>
<keyword evidence="2" id="KW-1185">Reference proteome</keyword>
<dbReference type="OrthoDB" id="6209435at2759"/>